<dbReference type="PROSITE" id="PS50109">
    <property type="entry name" value="HIS_KIN"/>
    <property type="match status" value="1"/>
</dbReference>
<dbReference type="AlphaFoldDB" id="A0A432WFV6"/>
<sequence>MSDPKLKIEQEIEALRRSQAELRQLLQQEQDTLRDLAQRLWSQQEAERARLSRELHDGLGQLLTALTRRLQSAADSGAIDCEIPEIATQALDDVRQMSRLMRPRILDDLGLEAALHWLVRTLCEGSDVRTDVRVDIDTPVDSASSILVFRIAQEALTNCVRHANASMISLYASRAGTTLRLDVIDDGCGFDMDTVEQGVGLSSMRDRAAAFAADFEVRSRPGGGCHISVLVPL</sequence>
<dbReference type="SUPFAM" id="SSF55874">
    <property type="entry name" value="ATPase domain of HSP90 chaperone/DNA topoisomerase II/histidine kinase"/>
    <property type="match status" value="1"/>
</dbReference>
<gene>
    <name evidence="6" type="ORF">CWE11_07990</name>
</gene>
<keyword evidence="3" id="KW-0902">Two-component regulatory system</keyword>
<feature type="coiled-coil region" evidence="4">
    <location>
        <begin position="5"/>
        <end position="39"/>
    </location>
</feature>
<dbReference type="Pfam" id="PF07730">
    <property type="entry name" value="HisKA_3"/>
    <property type="match status" value="1"/>
</dbReference>
<comment type="caution">
    <text evidence="6">The sequence shown here is derived from an EMBL/GenBank/DDBJ whole genome shotgun (WGS) entry which is preliminary data.</text>
</comment>
<evidence type="ECO:0000259" key="5">
    <source>
        <dbReference type="PROSITE" id="PS50109"/>
    </source>
</evidence>
<evidence type="ECO:0000313" key="6">
    <source>
        <dbReference type="EMBL" id="RUO32706.1"/>
    </source>
</evidence>
<keyword evidence="1" id="KW-0808">Transferase</keyword>
<keyword evidence="4" id="KW-0175">Coiled coil</keyword>
<dbReference type="InterPro" id="IPR003594">
    <property type="entry name" value="HATPase_dom"/>
</dbReference>
<dbReference type="PANTHER" id="PTHR24421">
    <property type="entry name" value="NITRATE/NITRITE SENSOR PROTEIN NARX-RELATED"/>
    <property type="match status" value="1"/>
</dbReference>
<dbReference type="GO" id="GO:0046983">
    <property type="term" value="F:protein dimerization activity"/>
    <property type="evidence" value="ECO:0007669"/>
    <property type="project" value="InterPro"/>
</dbReference>
<dbReference type="OrthoDB" id="9797605at2"/>
<evidence type="ECO:0000256" key="1">
    <source>
        <dbReference type="ARBA" id="ARBA00022679"/>
    </source>
</evidence>
<dbReference type="EMBL" id="PIPM01000007">
    <property type="protein sequence ID" value="RUO32706.1"/>
    <property type="molecule type" value="Genomic_DNA"/>
</dbReference>
<dbReference type="Gene3D" id="3.30.565.10">
    <property type="entry name" value="Histidine kinase-like ATPase, C-terminal domain"/>
    <property type="match status" value="1"/>
</dbReference>
<protein>
    <submittedName>
        <fullName evidence="6">Two-component sensor histidine kinase</fullName>
    </submittedName>
</protein>
<dbReference type="GO" id="GO:0000155">
    <property type="term" value="F:phosphorelay sensor kinase activity"/>
    <property type="evidence" value="ECO:0007669"/>
    <property type="project" value="InterPro"/>
</dbReference>
<evidence type="ECO:0000256" key="4">
    <source>
        <dbReference type="SAM" id="Coils"/>
    </source>
</evidence>
<dbReference type="Pfam" id="PF02518">
    <property type="entry name" value="HATPase_c"/>
    <property type="match status" value="1"/>
</dbReference>
<dbReference type="Proteomes" id="UP000288405">
    <property type="component" value="Unassembled WGS sequence"/>
</dbReference>
<dbReference type="PANTHER" id="PTHR24421:SF58">
    <property type="entry name" value="SIGNAL TRANSDUCTION HISTIDINE-PROTEIN KINASE_PHOSPHATASE UHPB"/>
    <property type="match status" value="1"/>
</dbReference>
<name>A0A432WFV6_9GAMM</name>
<organism evidence="6 7">
    <name type="scientific">Aliidiomarina sanyensis</name>
    <dbReference type="NCBI Taxonomy" id="1249555"/>
    <lineage>
        <taxon>Bacteria</taxon>
        <taxon>Pseudomonadati</taxon>
        <taxon>Pseudomonadota</taxon>
        <taxon>Gammaproteobacteria</taxon>
        <taxon>Alteromonadales</taxon>
        <taxon>Idiomarinaceae</taxon>
        <taxon>Aliidiomarina</taxon>
    </lineage>
</organism>
<dbReference type="InterPro" id="IPR011712">
    <property type="entry name" value="Sig_transdc_His_kin_sub3_dim/P"/>
</dbReference>
<dbReference type="SMART" id="SM00387">
    <property type="entry name" value="HATPase_c"/>
    <property type="match status" value="1"/>
</dbReference>
<dbReference type="InterPro" id="IPR050482">
    <property type="entry name" value="Sensor_HK_TwoCompSys"/>
</dbReference>
<reference evidence="6 7" key="1">
    <citation type="journal article" date="2011" name="Front. Microbiol.">
        <title>Genomic signatures of strain selection and enhancement in Bacillus atrophaeus var. globigii, a historical biowarfare simulant.</title>
        <authorList>
            <person name="Gibbons H.S."/>
            <person name="Broomall S.M."/>
            <person name="McNew L.A."/>
            <person name="Daligault H."/>
            <person name="Chapman C."/>
            <person name="Bruce D."/>
            <person name="Karavis M."/>
            <person name="Krepps M."/>
            <person name="McGregor P.A."/>
            <person name="Hong C."/>
            <person name="Park K.H."/>
            <person name="Akmal A."/>
            <person name="Feldman A."/>
            <person name="Lin J.S."/>
            <person name="Chang W.E."/>
            <person name="Higgs B.W."/>
            <person name="Demirev P."/>
            <person name="Lindquist J."/>
            <person name="Liem A."/>
            <person name="Fochler E."/>
            <person name="Read T.D."/>
            <person name="Tapia R."/>
            <person name="Johnson S."/>
            <person name="Bishop-Lilly K.A."/>
            <person name="Detter C."/>
            <person name="Han C."/>
            <person name="Sozhamannan S."/>
            <person name="Rosenzweig C.N."/>
            <person name="Skowronski E.W."/>
        </authorList>
    </citation>
    <scope>NUCLEOTIDE SEQUENCE [LARGE SCALE GENOMIC DNA]</scope>
    <source>
        <strain evidence="6 7">GYP-17</strain>
    </source>
</reference>
<dbReference type="RefSeq" id="WP_126777090.1">
    <property type="nucleotide sequence ID" value="NZ_PIPM01000007.1"/>
</dbReference>
<dbReference type="InterPro" id="IPR005467">
    <property type="entry name" value="His_kinase_dom"/>
</dbReference>
<proteinExistence type="predicted"/>
<feature type="domain" description="Histidine kinase" evidence="5">
    <location>
        <begin position="50"/>
        <end position="233"/>
    </location>
</feature>
<accession>A0A432WFV6</accession>
<dbReference type="InterPro" id="IPR036890">
    <property type="entry name" value="HATPase_C_sf"/>
</dbReference>
<evidence type="ECO:0000313" key="7">
    <source>
        <dbReference type="Proteomes" id="UP000288405"/>
    </source>
</evidence>
<dbReference type="Gene3D" id="1.20.5.1930">
    <property type="match status" value="1"/>
</dbReference>
<dbReference type="GO" id="GO:0016020">
    <property type="term" value="C:membrane"/>
    <property type="evidence" value="ECO:0007669"/>
    <property type="project" value="InterPro"/>
</dbReference>
<dbReference type="CDD" id="cd16917">
    <property type="entry name" value="HATPase_UhpB-NarQ-NarX-like"/>
    <property type="match status" value="1"/>
</dbReference>
<evidence type="ECO:0000256" key="2">
    <source>
        <dbReference type="ARBA" id="ARBA00022777"/>
    </source>
</evidence>
<evidence type="ECO:0000256" key="3">
    <source>
        <dbReference type="ARBA" id="ARBA00023012"/>
    </source>
</evidence>
<keyword evidence="7" id="KW-1185">Reference proteome</keyword>
<keyword evidence="2 6" id="KW-0418">Kinase</keyword>